<organism evidence="13 14">
    <name type="scientific">Breznakiella homolactica</name>
    <dbReference type="NCBI Taxonomy" id="2798577"/>
    <lineage>
        <taxon>Bacteria</taxon>
        <taxon>Pseudomonadati</taxon>
        <taxon>Spirochaetota</taxon>
        <taxon>Spirochaetia</taxon>
        <taxon>Spirochaetales</taxon>
        <taxon>Breznakiellaceae</taxon>
        <taxon>Breznakiella</taxon>
    </lineage>
</organism>
<proteinExistence type="inferred from homology"/>
<dbReference type="PANTHER" id="PTHR34185:SF1">
    <property type="entry name" value="DIADENYLATE CYCLASE"/>
    <property type="match status" value="1"/>
</dbReference>
<keyword evidence="9 10" id="KW-0472">Membrane</keyword>
<dbReference type="SUPFAM" id="SSF143597">
    <property type="entry name" value="YojJ-like"/>
    <property type="match status" value="1"/>
</dbReference>
<keyword evidence="4 10" id="KW-0812">Transmembrane</keyword>
<evidence type="ECO:0000256" key="7">
    <source>
        <dbReference type="ARBA" id="ARBA00022840"/>
    </source>
</evidence>
<dbReference type="InterPro" id="IPR003390">
    <property type="entry name" value="DNA_integrity_scan_DisA_N"/>
</dbReference>
<comment type="function">
    <text evidence="10">Catalyzes the condensation of 2 ATP molecules into cyclic di-AMP (c-di-AMP), a second messenger used to regulate differing processes in different bacteria.</text>
</comment>
<dbReference type="HAMAP" id="MF_01499">
    <property type="entry name" value="DacA"/>
    <property type="match status" value="1"/>
</dbReference>
<dbReference type="PANTHER" id="PTHR34185">
    <property type="entry name" value="DIADENYLATE CYCLASE"/>
    <property type="match status" value="1"/>
</dbReference>
<comment type="catalytic activity">
    <reaction evidence="1 10">
        <text>2 ATP = 3',3'-c-di-AMP + 2 diphosphate</text>
        <dbReference type="Rhea" id="RHEA:35655"/>
        <dbReference type="ChEBI" id="CHEBI:30616"/>
        <dbReference type="ChEBI" id="CHEBI:33019"/>
        <dbReference type="ChEBI" id="CHEBI:71500"/>
        <dbReference type="EC" id="2.7.7.85"/>
    </reaction>
</comment>
<dbReference type="KEGG" id="bhc:JFL75_10905"/>
<evidence type="ECO:0000256" key="5">
    <source>
        <dbReference type="ARBA" id="ARBA00022695"/>
    </source>
</evidence>
<reference evidence="13" key="1">
    <citation type="submission" date="2021-01" db="EMBL/GenBank/DDBJ databases">
        <title>Description of Breznakiella homolactica.</title>
        <authorList>
            <person name="Song Y."/>
            <person name="Brune A."/>
        </authorList>
    </citation>
    <scope>NUCLEOTIDE SEQUENCE</scope>
    <source>
        <strain evidence="13">RmG30</strain>
    </source>
</reference>
<feature type="domain" description="DAC" evidence="12">
    <location>
        <begin position="84"/>
        <end position="240"/>
    </location>
</feature>
<dbReference type="PROSITE" id="PS51794">
    <property type="entry name" value="DAC"/>
    <property type="match status" value="1"/>
</dbReference>
<evidence type="ECO:0000256" key="8">
    <source>
        <dbReference type="ARBA" id="ARBA00022989"/>
    </source>
</evidence>
<evidence type="ECO:0000259" key="12">
    <source>
        <dbReference type="PROSITE" id="PS51794"/>
    </source>
</evidence>
<dbReference type="NCBIfam" id="TIGR00159">
    <property type="entry name" value="diadenylate cyclase CdaA"/>
    <property type="match status" value="1"/>
</dbReference>
<evidence type="ECO:0000313" key="14">
    <source>
        <dbReference type="Proteomes" id="UP000595917"/>
    </source>
</evidence>
<keyword evidence="5 10" id="KW-0548">Nucleotidyltransferase</keyword>
<evidence type="ECO:0000256" key="4">
    <source>
        <dbReference type="ARBA" id="ARBA00022692"/>
    </source>
</evidence>
<keyword evidence="14" id="KW-1185">Reference proteome</keyword>
<dbReference type="EC" id="2.7.7.85" evidence="10"/>
<feature type="compositionally biased region" description="Basic and acidic residues" evidence="11">
    <location>
        <begin position="269"/>
        <end position="278"/>
    </location>
</feature>
<feature type="transmembrane region" description="Helical" evidence="10">
    <location>
        <begin position="42"/>
        <end position="59"/>
    </location>
</feature>
<dbReference type="InterPro" id="IPR014046">
    <property type="entry name" value="C-di-AMP_synthase"/>
</dbReference>
<name>A0A7T7XJA9_9SPIR</name>
<dbReference type="RefSeq" id="WP_215624774.1">
    <property type="nucleotide sequence ID" value="NZ_CP067089.2"/>
</dbReference>
<dbReference type="Gene3D" id="3.40.1700.10">
    <property type="entry name" value="DNA integrity scanning protein, DisA, N-terminal domain"/>
    <property type="match status" value="1"/>
</dbReference>
<dbReference type="PIRSF" id="PIRSF004793">
    <property type="entry name" value="UCP004793"/>
    <property type="match status" value="1"/>
</dbReference>
<evidence type="ECO:0000256" key="3">
    <source>
        <dbReference type="ARBA" id="ARBA00022679"/>
    </source>
</evidence>
<evidence type="ECO:0000256" key="9">
    <source>
        <dbReference type="ARBA" id="ARBA00023136"/>
    </source>
</evidence>
<keyword evidence="2 10" id="KW-1003">Cell membrane</keyword>
<dbReference type="Pfam" id="PF02457">
    <property type="entry name" value="DAC"/>
    <property type="match status" value="1"/>
</dbReference>
<keyword evidence="6 10" id="KW-0547">Nucleotide-binding</keyword>
<accession>A0A7T7XJA9</accession>
<feature type="transmembrane region" description="Helical" evidence="10">
    <location>
        <begin position="12"/>
        <end position="30"/>
    </location>
</feature>
<protein>
    <recommendedName>
        <fullName evidence="10">Diadenylate cyclase</fullName>
        <shortName evidence="10">DAC</shortName>
        <ecNumber evidence="10">2.7.7.85</ecNumber>
    </recommendedName>
    <alternativeName>
        <fullName evidence="10">Cyclic-di-AMP synthase</fullName>
        <shortName evidence="10">c-di-AMP synthase</shortName>
    </alternativeName>
</protein>
<evidence type="ECO:0000256" key="1">
    <source>
        <dbReference type="ARBA" id="ARBA00000877"/>
    </source>
</evidence>
<keyword evidence="3 10" id="KW-0808">Transferase</keyword>
<feature type="transmembrane region" description="Helical" evidence="10">
    <location>
        <begin position="65"/>
        <end position="83"/>
    </location>
</feature>
<dbReference type="InterPro" id="IPR036888">
    <property type="entry name" value="DNA_integrity_DisA_N_sf"/>
</dbReference>
<evidence type="ECO:0000256" key="6">
    <source>
        <dbReference type="ARBA" id="ARBA00022741"/>
    </source>
</evidence>
<evidence type="ECO:0000256" key="2">
    <source>
        <dbReference type="ARBA" id="ARBA00022475"/>
    </source>
</evidence>
<dbReference type="InterPro" id="IPR050338">
    <property type="entry name" value="DisA"/>
</dbReference>
<dbReference type="AlphaFoldDB" id="A0A7T7XJA9"/>
<feature type="region of interest" description="Disordered" evidence="11">
    <location>
        <begin position="257"/>
        <end position="278"/>
    </location>
</feature>
<evidence type="ECO:0000313" key="13">
    <source>
        <dbReference type="EMBL" id="QQO07469.1"/>
    </source>
</evidence>
<evidence type="ECO:0000256" key="10">
    <source>
        <dbReference type="HAMAP-Rule" id="MF_01499"/>
    </source>
</evidence>
<sequence>MEWFQRLSSLYNLVRPVLDIAILAFLLYKAYDLLVKTQAVQLVKGAGFLALVYGLAFFLKLNTLQWILNLLAPGLFIAIAIVFQPELRKIIMRIGQGNLFRLDAKPRLGQLEAVVTAAEILSEQRRGMLVVFPRRISIKNIIDTGTKLNADLSSSLIITIFAFDGPLHDGAVVIQNGRVAAAGCLLPLSEQQDIRKSFGTRHRAALGMSEQSDAVILVVSEETGAISLAYDTKLFYDLSPIEVQRKLKEIIDRGGRSGEAEQAAVPAMDDGKDVFSER</sequence>
<dbReference type="GO" id="GO:0106408">
    <property type="term" value="F:diadenylate cyclase activity"/>
    <property type="evidence" value="ECO:0007669"/>
    <property type="project" value="UniProtKB-EC"/>
</dbReference>
<comment type="subunit">
    <text evidence="10">Probably a homodimer.</text>
</comment>
<dbReference type="GO" id="GO:0005524">
    <property type="term" value="F:ATP binding"/>
    <property type="evidence" value="ECO:0007669"/>
    <property type="project" value="UniProtKB-UniRule"/>
</dbReference>
<comment type="similarity">
    <text evidence="10">Belongs to the adenylate cyclase family. DacA/CdaA subfamily.</text>
</comment>
<dbReference type="InterPro" id="IPR034701">
    <property type="entry name" value="CdaA"/>
</dbReference>
<dbReference type="EMBL" id="CP067089">
    <property type="protein sequence ID" value="QQO07469.1"/>
    <property type="molecule type" value="Genomic_DNA"/>
</dbReference>
<dbReference type="GO" id="GO:0004016">
    <property type="term" value="F:adenylate cyclase activity"/>
    <property type="evidence" value="ECO:0007669"/>
    <property type="project" value="UniProtKB-UniRule"/>
</dbReference>
<dbReference type="GO" id="GO:0006171">
    <property type="term" value="P:cAMP biosynthetic process"/>
    <property type="evidence" value="ECO:0007669"/>
    <property type="project" value="InterPro"/>
</dbReference>
<keyword evidence="7 10" id="KW-0067">ATP-binding</keyword>
<keyword evidence="8 10" id="KW-1133">Transmembrane helix</keyword>
<evidence type="ECO:0000256" key="11">
    <source>
        <dbReference type="SAM" id="MobiDB-lite"/>
    </source>
</evidence>
<dbReference type="Proteomes" id="UP000595917">
    <property type="component" value="Chromosome"/>
</dbReference>
<comment type="caution">
    <text evidence="10">Lacks conserved residue(s) required for the propagation of feature annotation.</text>
</comment>
<gene>
    <name evidence="10" type="primary">dacA</name>
    <name evidence="13" type="ORF">JFL75_10905</name>
</gene>